<name>A0AAD5RHL6_9PEZI</name>
<dbReference type="PANTHER" id="PTHR38117">
    <property type="entry name" value="NACHT AND WD40 DOMAIN PROTEIN"/>
    <property type="match status" value="1"/>
</dbReference>
<reference evidence="2" key="1">
    <citation type="submission" date="2022-07" db="EMBL/GenBank/DDBJ databases">
        <title>Draft genome sequence of Zalerion maritima ATCC 34329, a (micro)plastics degrading marine fungus.</title>
        <authorList>
            <person name="Paco A."/>
            <person name="Goncalves M.F.M."/>
            <person name="Rocha-Santos T.A.P."/>
            <person name="Alves A."/>
        </authorList>
    </citation>
    <scope>NUCLEOTIDE SEQUENCE</scope>
    <source>
        <strain evidence="2">ATCC 34329</strain>
    </source>
</reference>
<dbReference type="AlphaFoldDB" id="A0AAD5RHL6"/>
<sequence length="178" mass="19718">MAHSLFGGNNIVHTTPIPAGVPQEKAVAALFHDHKFFIACNPHQVDYKEKPTAEVELPEAVQALRTGEPTKIFTVTDRVHTLPAGIWDSDVISTYEFTNLKNGVFVRIKSPLSIVMDTTWEIRKSLAAEGDEEEEEAGLVISEDMNLSCSMFLAPIVRSQVENGWKGIHAKMCEKLKA</sequence>
<feature type="domain" description="DUF7053" evidence="1">
    <location>
        <begin position="11"/>
        <end position="177"/>
    </location>
</feature>
<evidence type="ECO:0000259" key="1">
    <source>
        <dbReference type="Pfam" id="PF23155"/>
    </source>
</evidence>
<gene>
    <name evidence="2" type="ORF">MKZ38_008410</name>
</gene>
<dbReference type="PANTHER" id="PTHR38117:SF1">
    <property type="entry name" value="DUF3074 DOMAIN-CONTAINING PROTEIN"/>
    <property type="match status" value="1"/>
</dbReference>
<evidence type="ECO:0000313" key="2">
    <source>
        <dbReference type="EMBL" id="KAJ2893613.1"/>
    </source>
</evidence>
<dbReference type="Proteomes" id="UP001201980">
    <property type="component" value="Unassembled WGS sequence"/>
</dbReference>
<dbReference type="Pfam" id="PF23155">
    <property type="entry name" value="DUF7053"/>
    <property type="match status" value="1"/>
</dbReference>
<protein>
    <recommendedName>
        <fullName evidence="1">DUF7053 domain-containing protein</fullName>
    </recommendedName>
</protein>
<organism evidence="2 3">
    <name type="scientific">Zalerion maritima</name>
    <dbReference type="NCBI Taxonomy" id="339359"/>
    <lineage>
        <taxon>Eukaryota</taxon>
        <taxon>Fungi</taxon>
        <taxon>Dikarya</taxon>
        <taxon>Ascomycota</taxon>
        <taxon>Pezizomycotina</taxon>
        <taxon>Sordariomycetes</taxon>
        <taxon>Lulworthiomycetidae</taxon>
        <taxon>Lulworthiales</taxon>
        <taxon>Lulworthiaceae</taxon>
        <taxon>Zalerion</taxon>
    </lineage>
</organism>
<accession>A0AAD5RHL6</accession>
<evidence type="ECO:0000313" key="3">
    <source>
        <dbReference type="Proteomes" id="UP001201980"/>
    </source>
</evidence>
<proteinExistence type="predicted"/>
<dbReference type="EMBL" id="JAKWBI020000583">
    <property type="protein sequence ID" value="KAJ2893613.1"/>
    <property type="molecule type" value="Genomic_DNA"/>
</dbReference>
<keyword evidence="3" id="KW-1185">Reference proteome</keyword>
<comment type="caution">
    <text evidence="2">The sequence shown here is derived from an EMBL/GenBank/DDBJ whole genome shotgun (WGS) entry which is preliminary data.</text>
</comment>
<dbReference type="InterPro" id="IPR055481">
    <property type="entry name" value="DUF7053"/>
</dbReference>